<sequence length="219" mass="24032">MDCDVLYKVVVIGDSGVGKSNLITRFTQNKFTKDTKPTIGVEFGAKSIEYDGVTIKGQIWDTAGQERFRAISAAYYRGANGALIVYDITNQESFDNLEKWFKEIENQGENGCINILIGNKCDLNHLRQVETATGRAFAEKHNVPFMETSALDSTNVDEAFTTLLKEIYKTQSRKNKKTDESTGDVPIGPTDKVIIDDTNDDKKPGTKPQQGGSGGGCAC</sequence>
<reference evidence="9 10" key="1">
    <citation type="journal article" date="2018" name="BMC Genomics">
        <title>The genome of Naegleria lovaniensis, the basis for a comparative approach to unravel pathogenicity factors of the human pathogenic amoeba N. fowleri.</title>
        <authorList>
            <person name="Liechti N."/>
            <person name="Schurch N."/>
            <person name="Bruggmann R."/>
            <person name="Wittwer M."/>
        </authorList>
    </citation>
    <scope>NUCLEOTIDE SEQUENCE [LARGE SCALE GENOMIC DNA]</scope>
    <source>
        <strain evidence="9 10">ATCC 30569</strain>
    </source>
</reference>
<dbReference type="GO" id="GO:0005525">
    <property type="term" value="F:GTP binding"/>
    <property type="evidence" value="ECO:0007669"/>
    <property type="project" value="UniProtKB-KW"/>
</dbReference>
<dbReference type="InterPro" id="IPR005225">
    <property type="entry name" value="Small_GTP-bd"/>
</dbReference>
<evidence type="ECO:0000256" key="3">
    <source>
        <dbReference type="ARBA" id="ARBA00022741"/>
    </source>
</evidence>
<evidence type="ECO:0000256" key="8">
    <source>
        <dbReference type="SAM" id="MobiDB-lite"/>
    </source>
</evidence>
<dbReference type="Gene3D" id="3.40.50.300">
    <property type="entry name" value="P-loop containing nucleotide triphosphate hydrolases"/>
    <property type="match status" value="1"/>
</dbReference>
<evidence type="ECO:0000256" key="6">
    <source>
        <dbReference type="ARBA" id="ARBA00023288"/>
    </source>
</evidence>
<protein>
    <recommendedName>
        <fullName evidence="11">Rab family small GTPase</fullName>
    </recommendedName>
</protein>
<dbReference type="GeneID" id="68106935"/>
<comment type="caution">
    <text evidence="9">The sequence shown here is derived from an EMBL/GenBank/DDBJ whole genome shotgun (WGS) entry which is preliminary data.</text>
</comment>
<keyword evidence="10" id="KW-1185">Reference proteome</keyword>
<name>A0AA88KUA3_NAELO</name>
<dbReference type="InterPro" id="IPR027417">
    <property type="entry name" value="P-loop_NTPase"/>
</dbReference>
<keyword evidence="5" id="KW-0472">Membrane</keyword>
<evidence type="ECO:0000313" key="10">
    <source>
        <dbReference type="Proteomes" id="UP000816034"/>
    </source>
</evidence>
<dbReference type="SMART" id="SM00176">
    <property type="entry name" value="RAN"/>
    <property type="match status" value="1"/>
</dbReference>
<organism evidence="9 10">
    <name type="scientific">Naegleria lovaniensis</name>
    <name type="common">Amoeba</name>
    <dbReference type="NCBI Taxonomy" id="51637"/>
    <lineage>
        <taxon>Eukaryota</taxon>
        <taxon>Discoba</taxon>
        <taxon>Heterolobosea</taxon>
        <taxon>Tetramitia</taxon>
        <taxon>Eutetramitia</taxon>
        <taxon>Vahlkampfiidae</taxon>
        <taxon>Naegleria</taxon>
    </lineage>
</organism>
<keyword evidence="4" id="KW-0342">GTP-binding</keyword>
<dbReference type="PANTHER" id="PTHR47979">
    <property type="entry name" value="DRAB11-RELATED"/>
    <property type="match status" value="1"/>
</dbReference>
<dbReference type="SMART" id="SM00173">
    <property type="entry name" value="RAS"/>
    <property type="match status" value="1"/>
</dbReference>
<evidence type="ECO:0000256" key="7">
    <source>
        <dbReference type="ARBA" id="ARBA00023289"/>
    </source>
</evidence>
<dbReference type="SMART" id="SM00175">
    <property type="entry name" value="RAB"/>
    <property type="match status" value="1"/>
</dbReference>
<dbReference type="GO" id="GO:0003924">
    <property type="term" value="F:GTPase activity"/>
    <property type="evidence" value="ECO:0007669"/>
    <property type="project" value="InterPro"/>
</dbReference>
<dbReference type="NCBIfam" id="TIGR00231">
    <property type="entry name" value="small_GTP"/>
    <property type="match status" value="1"/>
</dbReference>
<evidence type="ECO:0000256" key="4">
    <source>
        <dbReference type="ARBA" id="ARBA00023134"/>
    </source>
</evidence>
<evidence type="ECO:0008006" key="11">
    <source>
        <dbReference type="Google" id="ProtNLM"/>
    </source>
</evidence>
<dbReference type="InterPro" id="IPR001806">
    <property type="entry name" value="Small_GTPase"/>
</dbReference>
<dbReference type="Proteomes" id="UP000816034">
    <property type="component" value="Unassembled WGS sequence"/>
</dbReference>
<evidence type="ECO:0000313" key="9">
    <source>
        <dbReference type="EMBL" id="KAG2389082.1"/>
    </source>
</evidence>
<comment type="similarity">
    <text evidence="2">Belongs to the small GTPase superfamily. Rab family.</text>
</comment>
<dbReference type="RefSeq" id="XP_044553074.1">
    <property type="nucleotide sequence ID" value="XM_044690474.1"/>
</dbReference>
<dbReference type="SUPFAM" id="SSF52540">
    <property type="entry name" value="P-loop containing nucleoside triphosphate hydrolases"/>
    <property type="match status" value="1"/>
</dbReference>
<evidence type="ECO:0000256" key="5">
    <source>
        <dbReference type="ARBA" id="ARBA00023136"/>
    </source>
</evidence>
<dbReference type="PROSITE" id="PS51421">
    <property type="entry name" value="RAS"/>
    <property type="match status" value="1"/>
</dbReference>
<evidence type="ECO:0000256" key="2">
    <source>
        <dbReference type="ARBA" id="ARBA00006270"/>
    </source>
</evidence>
<dbReference type="PROSITE" id="PS51420">
    <property type="entry name" value="RHO"/>
    <property type="match status" value="1"/>
</dbReference>
<accession>A0AA88KUA3</accession>
<keyword evidence="7" id="KW-0636">Prenylation</keyword>
<proteinExistence type="inferred from homology"/>
<keyword evidence="3" id="KW-0547">Nucleotide-binding</keyword>
<gene>
    <name evidence="9" type="ORF">C9374_014482</name>
</gene>
<feature type="region of interest" description="Disordered" evidence="8">
    <location>
        <begin position="171"/>
        <end position="219"/>
    </location>
</feature>
<comment type="subcellular location">
    <subcellularLocation>
        <location evidence="1">Membrane</location>
        <topology evidence="1">Lipid-anchor</topology>
    </subcellularLocation>
</comment>
<dbReference type="SMART" id="SM00174">
    <property type="entry name" value="RHO"/>
    <property type="match status" value="1"/>
</dbReference>
<evidence type="ECO:0000256" key="1">
    <source>
        <dbReference type="ARBA" id="ARBA00004635"/>
    </source>
</evidence>
<dbReference type="PROSITE" id="PS51419">
    <property type="entry name" value="RAB"/>
    <property type="match status" value="1"/>
</dbReference>
<dbReference type="GO" id="GO:0016020">
    <property type="term" value="C:membrane"/>
    <property type="evidence" value="ECO:0007669"/>
    <property type="project" value="UniProtKB-SubCell"/>
</dbReference>
<dbReference type="InterPro" id="IPR050209">
    <property type="entry name" value="Rab_GTPases_membrane_traffic"/>
</dbReference>
<keyword evidence="6" id="KW-0449">Lipoprotein</keyword>
<dbReference type="Pfam" id="PF00071">
    <property type="entry name" value="Ras"/>
    <property type="match status" value="1"/>
</dbReference>
<dbReference type="AlphaFoldDB" id="A0AA88KUA3"/>
<dbReference type="CDD" id="cd01868">
    <property type="entry name" value="Rab11_like"/>
    <property type="match status" value="1"/>
</dbReference>
<dbReference type="EMBL" id="PYSW02000008">
    <property type="protein sequence ID" value="KAG2389082.1"/>
    <property type="molecule type" value="Genomic_DNA"/>
</dbReference>
<dbReference type="PRINTS" id="PR00449">
    <property type="entry name" value="RASTRNSFRMNG"/>
</dbReference>
<dbReference type="FunFam" id="3.40.50.300:FF:000274">
    <property type="entry name" value="ras-related protein RABA5a"/>
    <property type="match status" value="1"/>
</dbReference>